<evidence type="ECO:0000313" key="5">
    <source>
        <dbReference type="EMBL" id="MBN7797352.1"/>
    </source>
</evidence>
<dbReference type="PRINTS" id="PR00032">
    <property type="entry name" value="HTHARAC"/>
</dbReference>
<dbReference type="PANTHER" id="PTHR46796:SF6">
    <property type="entry name" value="ARAC SUBFAMILY"/>
    <property type="match status" value="1"/>
</dbReference>
<dbReference type="InterPro" id="IPR020449">
    <property type="entry name" value="Tscrpt_reg_AraC-type_HTH"/>
</dbReference>
<keyword evidence="3" id="KW-0804">Transcription</keyword>
<evidence type="ECO:0000259" key="4">
    <source>
        <dbReference type="PROSITE" id="PS01124"/>
    </source>
</evidence>
<dbReference type="GO" id="GO:0043565">
    <property type="term" value="F:sequence-specific DNA binding"/>
    <property type="evidence" value="ECO:0007669"/>
    <property type="project" value="InterPro"/>
</dbReference>
<feature type="domain" description="HTH araC/xylS-type" evidence="4">
    <location>
        <begin position="216"/>
        <end position="317"/>
    </location>
</feature>
<dbReference type="PROSITE" id="PS01124">
    <property type="entry name" value="HTH_ARAC_FAMILY_2"/>
    <property type="match status" value="1"/>
</dbReference>
<keyword evidence="1" id="KW-0805">Transcription regulation</keyword>
<dbReference type="InterPro" id="IPR035418">
    <property type="entry name" value="AraC-bd_2"/>
</dbReference>
<protein>
    <submittedName>
        <fullName evidence="5">Helix-turn-helix domain-containing protein</fullName>
    </submittedName>
</protein>
<dbReference type="InterPro" id="IPR018060">
    <property type="entry name" value="HTH_AraC"/>
</dbReference>
<reference evidence="5" key="1">
    <citation type="submission" date="2021-02" db="EMBL/GenBank/DDBJ databases">
        <title>PHA producing bacteria isolated from coastal sediment in Guangdong, Shenzhen.</title>
        <authorList>
            <person name="Zheng W."/>
            <person name="Yu S."/>
            <person name="Huang Y."/>
        </authorList>
    </citation>
    <scope>NUCLEOTIDE SEQUENCE</scope>
    <source>
        <strain evidence="5">TN14-10</strain>
    </source>
</reference>
<evidence type="ECO:0000256" key="1">
    <source>
        <dbReference type="ARBA" id="ARBA00023015"/>
    </source>
</evidence>
<accession>A0A939DH36</accession>
<keyword evidence="6" id="KW-1185">Reference proteome</keyword>
<dbReference type="SMART" id="SM00342">
    <property type="entry name" value="HTH_ARAC"/>
    <property type="match status" value="1"/>
</dbReference>
<dbReference type="Gene3D" id="1.10.10.60">
    <property type="entry name" value="Homeodomain-like"/>
    <property type="match status" value="1"/>
</dbReference>
<dbReference type="InterPro" id="IPR050204">
    <property type="entry name" value="AraC_XylS_family_regulators"/>
</dbReference>
<dbReference type="GO" id="GO:0003700">
    <property type="term" value="F:DNA-binding transcription factor activity"/>
    <property type="evidence" value="ECO:0007669"/>
    <property type="project" value="InterPro"/>
</dbReference>
<dbReference type="Pfam" id="PF12833">
    <property type="entry name" value="HTH_18"/>
    <property type="match status" value="1"/>
</dbReference>
<comment type="caution">
    <text evidence="5">The sequence shown here is derived from an EMBL/GenBank/DDBJ whole genome shotgun (WGS) entry which is preliminary data.</text>
</comment>
<evidence type="ECO:0000256" key="3">
    <source>
        <dbReference type="ARBA" id="ARBA00023163"/>
    </source>
</evidence>
<sequence length="325" mass="37117">MNESMRLPEADLQDFEAFDNQVCEVFFPMACEMPSARRKDFRGYVERRQLGEVGFAAVRSSPLDVYRRRSHIGQVADTQYLVKVQVEGESLVRHRGLEAHLRPGDFTVCLSSEPYELHFAAEYSQVVLAVPQPVMEDCLHHPERHLGVRRDAQVGANGLFSQFVTSIAARLDDMDGVLAQRLEANVIDLLATTLSHSQEAERRERLEVGVKCEHLHRIKHFIRSHLHDERLSPAWAAQSLGISTRYLHMLFENEGTSVSRYILAMRLEACRQALDNDSFQRYSIADIAYRFGFKDPAHFSRAFKRVFGNSPARYRRGQAAIPAKT</sequence>
<dbReference type="Proteomes" id="UP000664303">
    <property type="component" value="Unassembled WGS sequence"/>
</dbReference>
<gene>
    <name evidence="5" type="ORF">JYP50_12160</name>
</gene>
<evidence type="ECO:0000256" key="2">
    <source>
        <dbReference type="ARBA" id="ARBA00023125"/>
    </source>
</evidence>
<organism evidence="5 6">
    <name type="scientific">Parahaliea mediterranea</name>
    <dbReference type="NCBI Taxonomy" id="651086"/>
    <lineage>
        <taxon>Bacteria</taxon>
        <taxon>Pseudomonadati</taxon>
        <taxon>Pseudomonadota</taxon>
        <taxon>Gammaproteobacteria</taxon>
        <taxon>Cellvibrionales</taxon>
        <taxon>Halieaceae</taxon>
        <taxon>Parahaliea</taxon>
    </lineage>
</organism>
<proteinExistence type="predicted"/>
<dbReference type="SUPFAM" id="SSF46689">
    <property type="entry name" value="Homeodomain-like"/>
    <property type="match status" value="1"/>
</dbReference>
<dbReference type="InterPro" id="IPR009057">
    <property type="entry name" value="Homeodomain-like_sf"/>
</dbReference>
<dbReference type="EMBL" id="JAFKCZ010000008">
    <property type="protein sequence ID" value="MBN7797352.1"/>
    <property type="molecule type" value="Genomic_DNA"/>
</dbReference>
<dbReference type="AlphaFoldDB" id="A0A939DH36"/>
<dbReference type="PANTHER" id="PTHR46796">
    <property type="entry name" value="HTH-TYPE TRANSCRIPTIONAL ACTIVATOR RHAS-RELATED"/>
    <property type="match status" value="1"/>
</dbReference>
<dbReference type="Pfam" id="PF14525">
    <property type="entry name" value="AraC_binding_2"/>
    <property type="match status" value="1"/>
</dbReference>
<evidence type="ECO:0000313" key="6">
    <source>
        <dbReference type="Proteomes" id="UP000664303"/>
    </source>
</evidence>
<dbReference type="RefSeq" id="WP_206560802.1">
    <property type="nucleotide sequence ID" value="NZ_JAFKCZ010000008.1"/>
</dbReference>
<keyword evidence="2" id="KW-0238">DNA-binding</keyword>
<name>A0A939DH36_9GAMM</name>